<dbReference type="AlphaFoldDB" id="A0A147EY77"/>
<dbReference type="PATRIC" id="fig|2033.6.peg.2385"/>
<organism evidence="1 2">
    <name type="scientific">Microbacterium testaceum</name>
    <name type="common">Aureobacterium testaceum</name>
    <name type="synonym">Brevibacterium testaceum</name>
    <dbReference type="NCBI Taxonomy" id="2033"/>
    <lineage>
        <taxon>Bacteria</taxon>
        <taxon>Bacillati</taxon>
        <taxon>Actinomycetota</taxon>
        <taxon>Actinomycetes</taxon>
        <taxon>Micrococcales</taxon>
        <taxon>Microbacteriaceae</taxon>
        <taxon>Microbacterium</taxon>
    </lineage>
</organism>
<dbReference type="RefSeq" id="WP_058623355.1">
    <property type="nucleotide sequence ID" value="NZ_LDRT01000041.1"/>
</dbReference>
<gene>
    <name evidence="1" type="ORF">NS220_06950</name>
</gene>
<sequence>MSNLPTRAPQHTAATPTVSLPTIVERPVGLLDRLTLRLGLWLLTRHAARVHVIELRTASAHRAHAQSAERRQRERDWYRTAALMRPPF</sequence>
<dbReference type="EMBL" id="LDRT01000041">
    <property type="protein sequence ID" value="KTR95070.1"/>
    <property type="molecule type" value="Genomic_DNA"/>
</dbReference>
<evidence type="ECO:0000313" key="1">
    <source>
        <dbReference type="EMBL" id="KTR95070.1"/>
    </source>
</evidence>
<proteinExistence type="predicted"/>
<evidence type="ECO:0000313" key="2">
    <source>
        <dbReference type="Proteomes" id="UP000075025"/>
    </source>
</evidence>
<dbReference type="Proteomes" id="UP000075025">
    <property type="component" value="Unassembled WGS sequence"/>
</dbReference>
<name>A0A147EY77_MICTE</name>
<dbReference type="OrthoDB" id="5074566at2"/>
<reference evidence="1 2" key="1">
    <citation type="journal article" date="2016" name="Front. Microbiol.">
        <title>Genomic Resource of Rice Seed Associated Bacteria.</title>
        <authorList>
            <person name="Midha S."/>
            <person name="Bansal K."/>
            <person name="Sharma S."/>
            <person name="Kumar N."/>
            <person name="Patil P.P."/>
            <person name="Chaudhry V."/>
            <person name="Patil P.B."/>
        </authorList>
    </citation>
    <scope>NUCLEOTIDE SEQUENCE [LARGE SCALE GENOMIC DNA]</scope>
    <source>
        <strain evidence="1 2">NS220</strain>
    </source>
</reference>
<comment type="caution">
    <text evidence="1">The sequence shown here is derived from an EMBL/GenBank/DDBJ whole genome shotgun (WGS) entry which is preliminary data.</text>
</comment>
<accession>A0A147EY77</accession>
<protein>
    <submittedName>
        <fullName evidence="1">Uncharacterized protein</fullName>
    </submittedName>
</protein>